<keyword evidence="2" id="KW-1185">Reference proteome</keyword>
<dbReference type="EMBL" id="FOSP01000011">
    <property type="protein sequence ID" value="SFK64444.1"/>
    <property type="molecule type" value="Genomic_DNA"/>
</dbReference>
<dbReference type="AlphaFoldDB" id="A0A1I4B6R0"/>
<protein>
    <submittedName>
        <fullName evidence="1">Uncharacterized protein</fullName>
    </submittedName>
</protein>
<evidence type="ECO:0000313" key="2">
    <source>
        <dbReference type="Proteomes" id="UP000199533"/>
    </source>
</evidence>
<evidence type="ECO:0000313" key="1">
    <source>
        <dbReference type="EMBL" id="SFK64444.1"/>
    </source>
</evidence>
<dbReference type="Proteomes" id="UP000199533">
    <property type="component" value="Unassembled WGS sequence"/>
</dbReference>
<accession>A0A1I4B6R0</accession>
<reference evidence="2" key="1">
    <citation type="submission" date="2016-10" db="EMBL/GenBank/DDBJ databases">
        <authorList>
            <person name="Varghese N."/>
            <person name="Submissions S."/>
        </authorList>
    </citation>
    <scope>NUCLEOTIDE SEQUENCE [LARGE SCALE GENOMIC DNA]</scope>
    <source>
        <strain evidence="2">Nm69</strain>
    </source>
</reference>
<gene>
    <name evidence="1" type="ORF">SAMN05216302_101162</name>
</gene>
<sequence length="108" mass="12406">MNVVEFNREKAAKRLDAARLNELQKNVRYLLSGSTGTHEIINAICEAIVEVQLTLPEDSTEYRELQYQHDVLECVPYALELRQDIRPVSARIIGITALKHKLEFIDLN</sequence>
<proteinExistence type="predicted"/>
<organism evidence="1 2">
    <name type="scientific">Nitrosomonas aestuarii</name>
    <dbReference type="NCBI Taxonomy" id="52441"/>
    <lineage>
        <taxon>Bacteria</taxon>
        <taxon>Pseudomonadati</taxon>
        <taxon>Pseudomonadota</taxon>
        <taxon>Betaproteobacteria</taxon>
        <taxon>Nitrosomonadales</taxon>
        <taxon>Nitrosomonadaceae</taxon>
        <taxon>Nitrosomonas</taxon>
    </lineage>
</organism>
<dbReference type="STRING" id="52441.SAMN05216302_101162"/>
<dbReference type="RefSeq" id="WP_090699143.1">
    <property type="nucleotide sequence ID" value="NZ_FOSP01000011.1"/>
</dbReference>
<name>A0A1I4B6R0_9PROT</name>